<feature type="binding site" evidence="5">
    <location>
        <begin position="78"/>
        <end position="79"/>
    </location>
    <ligand>
        <name>FMN</name>
        <dbReference type="ChEBI" id="CHEBI:58210"/>
    </ligand>
</feature>
<comment type="subunit">
    <text evidence="5">Homodimer.</text>
</comment>
<dbReference type="Pfam" id="PF10590">
    <property type="entry name" value="PNP_phzG_C"/>
    <property type="match status" value="1"/>
</dbReference>
<dbReference type="GO" id="GO:0004733">
    <property type="term" value="F:pyridoxamine phosphate oxidase activity"/>
    <property type="evidence" value="ECO:0007669"/>
    <property type="project" value="UniProtKB-EC"/>
</dbReference>
<feature type="binding site" evidence="5">
    <location>
        <position position="68"/>
    </location>
    <ligand>
        <name>substrate</name>
    </ligand>
</feature>
<dbReference type="PIRSF" id="PIRSF000190">
    <property type="entry name" value="Pyd_amn-ph_oxd"/>
    <property type="match status" value="1"/>
</dbReference>
<comment type="function">
    <text evidence="5">Catalyzes the oxidation of either pyridoxine 5'-phosphate (PNP) or pyridoxamine 5'-phosphate (PMP) into pyridoxal 5'-phosphate (PLP).</text>
</comment>
<dbReference type="PANTHER" id="PTHR10851">
    <property type="entry name" value="PYRIDOXINE-5-PHOSPHATE OXIDASE"/>
    <property type="match status" value="1"/>
</dbReference>
<dbReference type="SUPFAM" id="SSF50475">
    <property type="entry name" value="FMN-binding split barrel"/>
    <property type="match status" value="1"/>
</dbReference>
<dbReference type="RefSeq" id="WP_149497553.1">
    <property type="nucleotide sequence ID" value="NZ_JAJMQV010000080.1"/>
</dbReference>
<keyword evidence="4 5" id="KW-0560">Oxidoreductase</keyword>
<dbReference type="InterPro" id="IPR000659">
    <property type="entry name" value="Pyridox_Oxase"/>
</dbReference>
<feature type="binding site" evidence="5">
    <location>
        <position position="188"/>
    </location>
    <ligand>
        <name>FMN</name>
        <dbReference type="ChEBI" id="CHEBI:58210"/>
    </ligand>
</feature>
<comment type="cofactor">
    <cofactor evidence="5">
        <name>FMN</name>
        <dbReference type="ChEBI" id="CHEBI:58210"/>
    </cofactor>
    <text evidence="5">Binds 1 FMN per subunit.</text>
</comment>
<comment type="similarity">
    <text evidence="1 5">Belongs to the pyridoxamine 5'-phosphate oxidase family.</text>
</comment>
<feature type="domain" description="Pyridoxamine 5'-phosphate oxidase N-terminal" evidence="6">
    <location>
        <begin position="45"/>
        <end position="162"/>
    </location>
</feature>
<evidence type="ECO:0000313" key="8">
    <source>
        <dbReference type="EMBL" id="MDM4015890.1"/>
    </source>
</evidence>
<dbReference type="Proteomes" id="UP001239462">
    <property type="component" value="Unassembled WGS sequence"/>
</dbReference>
<sequence>MSLYEMRKSYTLSTLLEKDIDPNPMVQFKTWLSEALQGDLPDWVEVNAMTLSTSDGKGEVSSRIVLLKGLEQDRFWFYTNYDSDKAAQMESNSHVALCFLWQHIQRQVRVTGTVSKAPRDQSEAYFRKRPRDSQLGAIVSSQSSVVESREVLERRLAELKQQHGDSNPIPCPDNWGGYCVDPITIEFWQGRDSRLHDRLRYRKDASNWRVERLAP</sequence>
<dbReference type="InterPro" id="IPR011576">
    <property type="entry name" value="Pyridox_Oxase_N"/>
</dbReference>
<dbReference type="PANTHER" id="PTHR10851:SF0">
    <property type="entry name" value="PYRIDOXINE-5'-PHOSPHATE OXIDASE"/>
    <property type="match status" value="1"/>
</dbReference>
<protein>
    <recommendedName>
        <fullName evidence="5">Pyridoxine/pyridoxamine 5'-phosphate oxidase</fullName>
        <ecNumber evidence="5">1.4.3.5</ecNumber>
    </recommendedName>
    <alternativeName>
        <fullName evidence="5">PNP/PMP oxidase</fullName>
        <shortName evidence="5">PNPOx</shortName>
    </alternativeName>
    <alternativeName>
        <fullName evidence="5">Pyridoxal 5'-phosphate synthase</fullName>
    </alternativeName>
</protein>
<feature type="binding site" evidence="5">
    <location>
        <position position="133"/>
    </location>
    <ligand>
        <name>substrate</name>
    </ligand>
</feature>
<evidence type="ECO:0000256" key="5">
    <source>
        <dbReference type="HAMAP-Rule" id="MF_01629"/>
    </source>
</evidence>
<organism evidence="8 9">
    <name type="scientific">Roseiconus lacunae</name>
    <dbReference type="NCBI Taxonomy" id="2605694"/>
    <lineage>
        <taxon>Bacteria</taxon>
        <taxon>Pseudomonadati</taxon>
        <taxon>Planctomycetota</taxon>
        <taxon>Planctomycetia</taxon>
        <taxon>Pirellulales</taxon>
        <taxon>Pirellulaceae</taxon>
        <taxon>Roseiconus</taxon>
    </lineage>
</organism>
<feature type="binding site" evidence="5">
    <location>
        <position position="107"/>
    </location>
    <ligand>
        <name>FMN</name>
        <dbReference type="ChEBI" id="CHEBI:58210"/>
    </ligand>
</feature>
<proteinExistence type="inferred from homology"/>
<feature type="binding site" evidence="5">
    <location>
        <begin position="63"/>
        <end position="68"/>
    </location>
    <ligand>
        <name>FMN</name>
        <dbReference type="ChEBI" id="CHEBI:58210"/>
    </ligand>
</feature>
<name>A0ABT7PHC3_9BACT</name>
<dbReference type="InterPro" id="IPR012349">
    <property type="entry name" value="Split_barrel_FMN-bd"/>
</dbReference>
<feature type="binding site" evidence="5">
    <location>
        <position position="129"/>
    </location>
    <ligand>
        <name>substrate</name>
    </ligand>
</feature>
<gene>
    <name evidence="5 8" type="primary">pdxH</name>
    <name evidence="8" type="ORF">QTN89_10645</name>
</gene>
<feature type="binding site" evidence="5">
    <location>
        <position position="85"/>
    </location>
    <ligand>
        <name>FMN</name>
        <dbReference type="ChEBI" id="CHEBI:58210"/>
    </ligand>
</feature>
<dbReference type="EMBL" id="JASZZN010000006">
    <property type="protein sequence ID" value="MDM4015890.1"/>
    <property type="molecule type" value="Genomic_DNA"/>
</dbReference>
<evidence type="ECO:0000256" key="2">
    <source>
        <dbReference type="ARBA" id="ARBA00022630"/>
    </source>
</evidence>
<dbReference type="InterPro" id="IPR019576">
    <property type="entry name" value="Pyridoxamine_oxidase_dimer_C"/>
</dbReference>
<feature type="binding site" evidence="5">
    <location>
        <begin position="142"/>
        <end position="143"/>
    </location>
    <ligand>
        <name>FMN</name>
        <dbReference type="ChEBI" id="CHEBI:58210"/>
    </ligand>
</feature>
<keyword evidence="9" id="KW-1185">Reference proteome</keyword>
<dbReference type="NCBIfam" id="NF004231">
    <property type="entry name" value="PRK05679.1"/>
    <property type="match status" value="1"/>
</dbReference>
<dbReference type="HAMAP" id="MF_01629">
    <property type="entry name" value="PdxH"/>
    <property type="match status" value="1"/>
</dbReference>
<comment type="pathway">
    <text evidence="5">Cofactor metabolism; pyridoxal 5'-phosphate salvage; pyridoxal 5'-phosphate from pyridoxamine 5'-phosphate: step 1/1.</text>
</comment>
<comment type="caution">
    <text evidence="8">The sequence shown here is derived from an EMBL/GenBank/DDBJ whole genome shotgun (WGS) entry which is preliminary data.</text>
</comment>
<feature type="binding site" evidence="5">
    <location>
        <begin position="194"/>
        <end position="196"/>
    </location>
    <ligand>
        <name>substrate</name>
    </ligand>
</feature>
<feature type="binding site" evidence="5">
    <location>
        <position position="198"/>
    </location>
    <ligand>
        <name>FMN</name>
        <dbReference type="ChEBI" id="CHEBI:58210"/>
    </ligand>
</feature>
<comment type="catalytic activity">
    <reaction evidence="5">
        <text>pyridoxine 5'-phosphate + O2 = pyridoxal 5'-phosphate + H2O2</text>
        <dbReference type="Rhea" id="RHEA:15149"/>
        <dbReference type="ChEBI" id="CHEBI:15379"/>
        <dbReference type="ChEBI" id="CHEBI:16240"/>
        <dbReference type="ChEBI" id="CHEBI:58589"/>
        <dbReference type="ChEBI" id="CHEBI:597326"/>
        <dbReference type="EC" id="1.4.3.5"/>
    </reaction>
</comment>
<keyword evidence="5" id="KW-0664">Pyridoxine biosynthesis</keyword>
<evidence type="ECO:0000259" key="6">
    <source>
        <dbReference type="Pfam" id="PF01243"/>
    </source>
</evidence>
<evidence type="ECO:0000259" key="7">
    <source>
        <dbReference type="Pfam" id="PF10590"/>
    </source>
</evidence>
<evidence type="ECO:0000256" key="1">
    <source>
        <dbReference type="ARBA" id="ARBA00007301"/>
    </source>
</evidence>
<comment type="caution">
    <text evidence="5">Lacks conserved residue(s) required for the propagation of feature annotation.</text>
</comment>
<accession>A0ABT7PHC3</accession>
<dbReference type="EC" id="1.4.3.5" evidence="5"/>
<evidence type="ECO:0000256" key="3">
    <source>
        <dbReference type="ARBA" id="ARBA00022643"/>
    </source>
</evidence>
<evidence type="ECO:0000313" key="9">
    <source>
        <dbReference type="Proteomes" id="UP001239462"/>
    </source>
</evidence>
<dbReference type="Pfam" id="PF01243">
    <property type="entry name" value="PNPOx_N"/>
    <property type="match status" value="1"/>
</dbReference>
<comment type="pathway">
    <text evidence="5">Cofactor metabolism; pyridoxal 5'-phosphate salvage; pyridoxal 5'-phosphate from pyridoxine 5'-phosphate: step 1/1.</text>
</comment>
<feature type="binding site" evidence="5">
    <location>
        <position position="125"/>
    </location>
    <ligand>
        <name>substrate</name>
    </ligand>
</feature>
<keyword evidence="3 5" id="KW-0288">FMN</keyword>
<keyword evidence="2 5" id="KW-0285">Flavoprotein</keyword>
<feature type="domain" description="Pyridoxine 5'-phosphate oxidase dimerisation C-terminal" evidence="7">
    <location>
        <begin position="175"/>
        <end position="215"/>
    </location>
</feature>
<dbReference type="InterPro" id="IPR019740">
    <property type="entry name" value="Pyridox_Oxase_CS"/>
</dbReference>
<comment type="catalytic activity">
    <reaction evidence="5">
        <text>pyridoxamine 5'-phosphate + O2 + H2O = pyridoxal 5'-phosphate + H2O2 + NH4(+)</text>
        <dbReference type="Rhea" id="RHEA:15817"/>
        <dbReference type="ChEBI" id="CHEBI:15377"/>
        <dbReference type="ChEBI" id="CHEBI:15379"/>
        <dbReference type="ChEBI" id="CHEBI:16240"/>
        <dbReference type="ChEBI" id="CHEBI:28938"/>
        <dbReference type="ChEBI" id="CHEBI:58451"/>
        <dbReference type="ChEBI" id="CHEBI:597326"/>
        <dbReference type="EC" id="1.4.3.5"/>
    </reaction>
</comment>
<evidence type="ECO:0000256" key="4">
    <source>
        <dbReference type="ARBA" id="ARBA00023002"/>
    </source>
</evidence>
<dbReference type="Gene3D" id="2.30.110.10">
    <property type="entry name" value="Electron Transport, Fmn-binding Protein, Chain A"/>
    <property type="match status" value="1"/>
</dbReference>
<dbReference type="NCBIfam" id="TIGR00558">
    <property type="entry name" value="pdxH"/>
    <property type="match status" value="1"/>
</dbReference>
<dbReference type="PROSITE" id="PS01064">
    <property type="entry name" value="PYRIDOX_OXIDASE"/>
    <property type="match status" value="1"/>
</dbReference>
<reference evidence="8 9" key="1">
    <citation type="submission" date="2023-06" db="EMBL/GenBank/DDBJ databases">
        <title>Roseiconus lacunae JC819 isolated from Gulf of Mannar region, Tamil Nadu.</title>
        <authorList>
            <person name="Pk S."/>
            <person name="Ch S."/>
            <person name="Ch V.R."/>
        </authorList>
    </citation>
    <scope>NUCLEOTIDE SEQUENCE [LARGE SCALE GENOMIC DNA]</scope>
    <source>
        <strain evidence="8 9">JC819</strain>
    </source>
</reference>